<feature type="active site" description="Proton acceptor" evidence="7">
    <location>
        <position position="236"/>
    </location>
</feature>
<evidence type="ECO:0000256" key="5">
    <source>
        <dbReference type="ARBA" id="ARBA00023098"/>
    </source>
</evidence>
<dbReference type="PANTHER" id="PTHR43378">
    <property type="entry name" value="UDP-3-O-ACYLGLUCOSAMINE N-ACYLTRANSFERASE"/>
    <property type="match status" value="1"/>
</dbReference>
<gene>
    <name evidence="7" type="primary">lpxD</name>
    <name evidence="9" type="ORF">Tel_08075</name>
</gene>
<keyword evidence="5 7" id="KW-0443">Lipid metabolism</keyword>
<dbReference type="GO" id="GO:0016410">
    <property type="term" value="F:N-acyltransferase activity"/>
    <property type="evidence" value="ECO:0007669"/>
    <property type="project" value="InterPro"/>
</dbReference>
<keyword evidence="4 7" id="KW-0677">Repeat</keyword>
<dbReference type="SUPFAM" id="SSF51161">
    <property type="entry name" value="Trimeric LpxA-like enzymes"/>
    <property type="match status" value="1"/>
</dbReference>
<dbReference type="AlphaFoldDB" id="A0A0S2TDA2"/>
<proteinExistence type="inferred from homology"/>
<comment type="function">
    <text evidence="7">Catalyzes the N-acylation of UDP-3-O-acylglucosamine using 3-hydroxyacyl-ACP as the acyl donor. Is involved in the biosynthesis of lipid A, a phosphorylated glycolipid that anchors the lipopolysaccharide to the outer membrane of the cell.</text>
</comment>
<dbReference type="InterPro" id="IPR018357">
    <property type="entry name" value="Hexapep_transf_CS"/>
</dbReference>
<keyword evidence="6 7" id="KW-0012">Acyltransferase</keyword>
<accession>A0A0S2TDA2</accession>
<name>A0A0S2TDA2_9GAMM</name>
<dbReference type="EC" id="2.3.1.191" evidence="7"/>
<evidence type="ECO:0000259" key="8">
    <source>
        <dbReference type="Pfam" id="PF04613"/>
    </source>
</evidence>
<evidence type="ECO:0000256" key="1">
    <source>
        <dbReference type="ARBA" id="ARBA00022516"/>
    </source>
</evidence>
<dbReference type="PROSITE" id="PS00101">
    <property type="entry name" value="HEXAPEP_TRANSFERASES"/>
    <property type="match status" value="1"/>
</dbReference>
<dbReference type="Pfam" id="PF00132">
    <property type="entry name" value="Hexapep"/>
    <property type="match status" value="1"/>
</dbReference>
<evidence type="ECO:0000256" key="2">
    <source>
        <dbReference type="ARBA" id="ARBA00022556"/>
    </source>
</evidence>
<dbReference type="UniPathway" id="UPA00973"/>
<dbReference type="InterPro" id="IPR001451">
    <property type="entry name" value="Hexapep"/>
</dbReference>
<dbReference type="PANTHER" id="PTHR43378:SF2">
    <property type="entry name" value="UDP-3-O-ACYLGLUCOSAMINE N-ACYLTRANSFERASE 1, MITOCHONDRIAL-RELATED"/>
    <property type="match status" value="1"/>
</dbReference>
<evidence type="ECO:0000313" key="9">
    <source>
        <dbReference type="EMBL" id="ALP53118.1"/>
    </source>
</evidence>
<dbReference type="Proteomes" id="UP000055136">
    <property type="component" value="Chromosome"/>
</dbReference>
<dbReference type="Pfam" id="PF14602">
    <property type="entry name" value="Hexapep_2"/>
    <property type="match status" value="1"/>
</dbReference>
<dbReference type="InterPro" id="IPR011004">
    <property type="entry name" value="Trimer_LpxA-like_sf"/>
</dbReference>
<dbReference type="EMBL" id="CP013099">
    <property type="protein sequence ID" value="ALP53118.1"/>
    <property type="molecule type" value="Genomic_DNA"/>
</dbReference>
<keyword evidence="10" id="KW-1185">Reference proteome</keyword>
<dbReference type="Gene3D" id="2.160.10.10">
    <property type="entry name" value="Hexapeptide repeat proteins"/>
    <property type="match status" value="1"/>
</dbReference>
<dbReference type="GO" id="GO:0103118">
    <property type="term" value="F:UDP-3-O-[(3R)-3-hydroxyacyl]-glucosamine N-acyltransferase activity"/>
    <property type="evidence" value="ECO:0007669"/>
    <property type="project" value="UniProtKB-EC"/>
</dbReference>
<feature type="domain" description="UDP-3-O-[3-hydroxymyristoyl] glucosamine N-acyltransferase non-repeat region" evidence="8">
    <location>
        <begin position="21"/>
        <end position="86"/>
    </location>
</feature>
<organism evidence="9 10">
    <name type="scientific">Candidatus Tenderia electrophaga</name>
    <dbReference type="NCBI Taxonomy" id="1748243"/>
    <lineage>
        <taxon>Bacteria</taxon>
        <taxon>Pseudomonadati</taxon>
        <taxon>Pseudomonadota</taxon>
        <taxon>Gammaproteobacteria</taxon>
        <taxon>Candidatus Tenderiales</taxon>
        <taxon>Candidatus Tenderiaceae</taxon>
        <taxon>Candidatus Tenderia</taxon>
    </lineage>
</organism>
<evidence type="ECO:0000256" key="3">
    <source>
        <dbReference type="ARBA" id="ARBA00022679"/>
    </source>
</evidence>
<evidence type="ECO:0000256" key="6">
    <source>
        <dbReference type="ARBA" id="ARBA00023315"/>
    </source>
</evidence>
<comment type="similarity">
    <text evidence="7">Belongs to the transferase hexapeptide repeat family. LpxD subfamily.</text>
</comment>
<dbReference type="Gene3D" id="1.20.5.170">
    <property type="match status" value="1"/>
</dbReference>
<dbReference type="STRING" id="1748243.Tel_08075"/>
<dbReference type="CDD" id="cd03352">
    <property type="entry name" value="LbH_LpxD"/>
    <property type="match status" value="1"/>
</dbReference>
<dbReference type="GO" id="GO:0016020">
    <property type="term" value="C:membrane"/>
    <property type="evidence" value="ECO:0007669"/>
    <property type="project" value="GOC"/>
</dbReference>
<dbReference type="Gene3D" id="3.40.1390.10">
    <property type="entry name" value="MurE/MurF, N-terminal domain"/>
    <property type="match status" value="1"/>
</dbReference>
<comment type="pathway">
    <text evidence="7">Bacterial outer membrane biogenesis; LPS lipid A biosynthesis.</text>
</comment>
<dbReference type="InterPro" id="IPR007691">
    <property type="entry name" value="LpxD"/>
</dbReference>
<dbReference type="Pfam" id="PF04613">
    <property type="entry name" value="LpxD"/>
    <property type="match status" value="1"/>
</dbReference>
<dbReference type="KEGG" id="tee:Tel_08075"/>
<dbReference type="InterPro" id="IPR020573">
    <property type="entry name" value="UDP_GlcNAc_AcTrfase_non-rep"/>
</dbReference>
<reference evidence="9" key="1">
    <citation type="submission" date="2015-10" db="EMBL/GenBank/DDBJ databases">
        <title>Description of Candidatus Tenderia electrophaga gen. nov, sp. nov., an Uncultivated Electroautotroph from a Biocathode Enrichment.</title>
        <authorList>
            <person name="Eddie B.J."/>
            <person name="Malanoski A.P."/>
            <person name="Wang Z."/>
            <person name="Hall R.J."/>
            <person name="Oh S.D."/>
            <person name="Heiner C."/>
            <person name="Lin B."/>
            <person name="Strycharz-Glaven S.M."/>
        </authorList>
    </citation>
    <scope>NUCLEOTIDE SEQUENCE [LARGE SCALE GENOMIC DNA]</scope>
    <source>
        <strain evidence="9">NRL1</strain>
    </source>
</reference>
<keyword evidence="3 7" id="KW-0808">Transferase</keyword>
<dbReference type="GO" id="GO:0009245">
    <property type="term" value="P:lipid A biosynthetic process"/>
    <property type="evidence" value="ECO:0007669"/>
    <property type="project" value="UniProtKB-UniRule"/>
</dbReference>
<evidence type="ECO:0000256" key="7">
    <source>
        <dbReference type="HAMAP-Rule" id="MF_00523"/>
    </source>
</evidence>
<evidence type="ECO:0000256" key="4">
    <source>
        <dbReference type="ARBA" id="ARBA00022737"/>
    </source>
</evidence>
<sequence length="337" mass="34737">MTLAEIAARLACELHGDGACLIRGVATLQNATPGQIAFLANRRYRRHLATTRASAVILAADDLDACPVSALVSENPYLVYARVTALLNPPAPVPNGCHPSAVIEPGCHIDPSAAIGAHCVIGANVTIGAAAVIGPGCVIGCGAAIGDATRLTANVSIGDGVSIGRRCLVQPGAVIGSDGFGYAQDKAAWVKVPQLGGVVVGDDVEIGANTTIDRGALEDTVIEDGVILDNQIQIAHNVRIGAHTAIAGATAIAGSTRIGKRCQIGGAVGIVGHLEIVDDVYITAMSLVTGNIRRPGLYSSGTPLADNKEWRRNAARFGQLDDMARRLKALEKKLEDN</sequence>
<comment type="catalytic activity">
    <reaction evidence="7">
        <text>a UDP-3-O-[(3R)-3-hydroxyacyl]-alpha-D-glucosamine + a (3R)-hydroxyacyl-[ACP] = a UDP-2-N,3-O-bis[(3R)-3-hydroxyacyl]-alpha-D-glucosamine + holo-[ACP] + H(+)</text>
        <dbReference type="Rhea" id="RHEA:53836"/>
        <dbReference type="Rhea" id="RHEA-COMP:9685"/>
        <dbReference type="Rhea" id="RHEA-COMP:9945"/>
        <dbReference type="ChEBI" id="CHEBI:15378"/>
        <dbReference type="ChEBI" id="CHEBI:64479"/>
        <dbReference type="ChEBI" id="CHEBI:78827"/>
        <dbReference type="ChEBI" id="CHEBI:137740"/>
        <dbReference type="ChEBI" id="CHEBI:137748"/>
        <dbReference type="EC" id="2.3.1.191"/>
    </reaction>
</comment>
<comment type="subunit">
    <text evidence="7">Homotrimer.</text>
</comment>
<evidence type="ECO:0000313" key="10">
    <source>
        <dbReference type="Proteomes" id="UP000055136"/>
    </source>
</evidence>
<protein>
    <recommendedName>
        <fullName evidence="7">UDP-3-O-acylglucosamine N-acyltransferase</fullName>
        <ecNumber evidence="7">2.3.1.191</ecNumber>
    </recommendedName>
</protein>
<dbReference type="NCBIfam" id="TIGR01853">
    <property type="entry name" value="lipid_A_lpxD"/>
    <property type="match status" value="1"/>
</dbReference>
<keyword evidence="2 7" id="KW-0441">Lipid A biosynthesis</keyword>
<dbReference type="HAMAP" id="MF_00523">
    <property type="entry name" value="LpxD"/>
    <property type="match status" value="1"/>
</dbReference>
<dbReference type="NCBIfam" id="NF002060">
    <property type="entry name" value="PRK00892.1"/>
    <property type="match status" value="1"/>
</dbReference>
<keyword evidence="1 7" id="KW-0444">Lipid biosynthesis</keyword>